<dbReference type="SUPFAM" id="SSF52540">
    <property type="entry name" value="P-loop containing nucleoside triphosphate hydrolases"/>
    <property type="match status" value="1"/>
</dbReference>
<feature type="binding site" evidence="6">
    <location>
        <position position="450"/>
    </location>
    <ligand>
        <name>(6S)-5-formyl-5,6,7,8-tetrahydrofolate</name>
        <dbReference type="ChEBI" id="CHEBI:57457"/>
    </ligand>
</feature>
<feature type="binding site" evidence="6">
    <location>
        <position position="228"/>
    </location>
    <ligand>
        <name>K(+)</name>
        <dbReference type="ChEBI" id="CHEBI:29103"/>
    </ligand>
</feature>
<comment type="caution">
    <text evidence="6">Lacks conserved residue(s) required for the propagation of feature annotation.</text>
</comment>
<evidence type="ECO:0000256" key="3">
    <source>
        <dbReference type="ARBA" id="ARBA00022741"/>
    </source>
</evidence>
<comment type="cofactor">
    <cofactor evidence="6">
        <name>K(+)</name>
        <dbReference type="ChEBI" id="CHEBI:29103"/>
    </cofactor>
    <text evidence="6">Binds 1 potassium ion per subunit.</text>
</comment>
<dbReference type="Gene3D" id="3.40.50.300">
    <property type="entry name" value="P-loop containing nucleotide triphosphate hydrolases"/>
    <property type="match status" value="1"/>
</dbReference>
<dbReference type="NCBIfam" id="TIGR00231">
    <property type="entry name" value="small_GTP"/>
    <property type="match status" value="1"/>
</dbReference>
<dbReference type="GO" id="GO:0030488">
    <property type="term" value="P:tRNA methylation"/>
    <property type="evidence" value="ECO:0007669"/>
    <property type="project" value="TreeGrafter"/>
</dbReference>
<feature type="binding site" evidence="6">
    <location>
        <position position="253"/>
    </location>
    <ligand>
        <name>Mg(2+)</name>
        <dbReference type="ChEBI" id="CHEBI:18420"/>
    </ligand>
</feature>
<feature type="binding site" evidence="6">
    <location>
        <begin position="247"/>
        <end position="253"/>
    </location>
    <ligand>
        <name>GTP</name>
        <dbReference type="ChEBI" id="CHEBI:37565"/>
    </ligand>
</feature>
<evidence type="ECO:0000256" key="1">
    <source>
        <dbReference type="ARBA" id="ARBA00011043"/>
    </source>
</evidence>
<keyword evidence="6" id="KW-0479">Metal-binding</keyword>
<dbReference type="InterPro" id="IPR027368">
    <property type="entry name" value="MnmE_dom2"/>
</dbReference>
<evidence type="ECO:0000313" key="9">
    <source>
        <dbReference type="EMBL" id="AUM63062.1"/>
    </source>
</evidence>
<keyword evidence="6" id="KW-0460">Magnesium</keyword>
<feature type="binding site" evidence="6">
    <location>
        <begin position="272"/>
        <end position="275"/>
    </location>
    <ligand>
        <name>GTP</name>
        <dbReference type="ChEBI" id="CHEBI:37565"/>
    </ligand>
</feature>
<dbReference type="InterPro" id="IPR018948">
    <property type="entry name" value="GTP-bd_TrmE_N"/>
</dbReference>
<reference evidence="9 10" key="1">
    <citation type="submission" date="2017-12" db="EMBL/GenBank/DDBJ databases">
        <title>Complete genome sequence of Spiroplasma monobiae MQ-1 (ATCC 33825).</title>
        <authorList>
            <person name="Tsai Y.-M."/>
            <person name="Lo W.-S."/>
            <person name="Wu P.-S."/>
            <person name="Cho S.-T."/>
            <person name="Kuo C.-H."/>
        </authorList>
    </citation>
    <scope>NUCLEOTIDE SEQUENCE [LARGE SCALE GENOMIC DNA]</scope>
    <source>
        <strain evidence="9 10">MQ-1</strain>
    </source>
</reference>
<feature type="binding site" evidence="6">
    <location>
        <position position="249"/>
    </location>
    <ligand>
        <name>K(+)</name>
        <dbReference type="ChEBI" id="CHEBI:29103"/>
    </ligand>
</feature>
<evidence type="ECO:0000259" key="8">
    <source>
        <dbReference type="PROSITE" id="PS51709"/>
    </source>
</evidence>
<feature type="binding site" evidence="6">
    <location>
        <position position="252"/>
    </location>
    <ligand>
        <name>K(+)</name>
        <dbReference type="ChEBI" id="CHEBI:29103"/>
    </ligand>
</feature>
<dbReference type="CDD" id="cd14858">
    <property type="entry name" value="TrmE_N"/>
    <property type="match status" value="1"/>
</dbReference>
<dbReference type="InterPro" id="IPR004520">
    <property type="entry name" value="GTPase_MnmE"/>
</dbReference>
<feature type="domain" description="TrmE-type G" evidence="8">
    <location>
        <begin position="218"/>
        <end position="370"/>
    </location>
</feature>
<evidence type="ECO:0000256" key="5">
    <source>
        <dbReference type="ARBA" id="ARBA00023134"/>
    </source>
</evidence>
<gene>
    <name evidence="6 9" type="primary">trmE</name>
    <name evidence="6" type="synonym">mnmE</name>
    <name evidence="9" type="ORF">SMONO_v1c08130</name>
</gene>
<sequence length="450" mass="50847">MKINLNDTIIACATKVSRQAISIIRLSGEQSIDIVNKILRNKLEIENKMQVRKLYENNDIIDESLILTFVNGKSFTGENVVEIQCHGGILLTNKIISLLISYGARPALPGEFSQRAYLNGKINLIQAESINNLIDSKNELALKINALNLEGKNNKSLLKIKESLIDLISKIQTSIDYPDYDDVEGSTTEEIQLELTKLKNQVTKILETSKRFNILNNGISTLILGETNVGKSSLLNSLIAEDKAIVTDIEGTTRDIVEGQLNFENFSLNLIDTAGIRNTKDEVEKMGIEKSISLIQTSNIILFVINKGKINYEIYEKIKDKKHIVVLNKVELLSENEIREIQDEFKDLVMVSALKGDIRNLISKIEEQFNNEDLLESEVPVLSNAFHIEMFKTILELLEKCSDNIEQGFTTDLINFDLYEILKILNNLLGIYDADEEVIDTIFRKYCLGK</sequence>
<dbReference type="CDD" id="cd04164">
    <property type="entry name" value="trmE"/>
    <property type="match status" value="1"/>
</dbReference>
<dbReference type="PROSITE" id="PS51709">
    <property type="entry name" value="G_TRME"/>
    <property type="match status" value="1"/>
</dbReference>
<dbReference type="GO" id="GO:0046872">
    <property type="term" value="F:metal ion binding"/>
    <property type="evidence" value="ECO:0007669"/>
    <property type="project" value="UniProtKB-KW"/>
</dbReference>
<dbReference type="PANTHER" id="PTHR42714">
    <property type="entry name" value="TRNA MODIFICATION GTPASE GTPBP3"/>
    <property type="match status" value="1"/>
</dbReference>
<feature type="binding site" evidence="6">
    <location>
        <position position="247"/>
    </location>
    <ligand>
        <name>K(+)</name>
        <dbReference type="ChEBI" id="CHEBI:29103"/>
    </ligand>
</feature>
<dbReference type="NCBIfam" id="TIGR00450">
    <property type="entry name" value="mnmE_trmE_thdF"/>
    <property type="match status" value="1"/>
</dbReference>
<dbReference type="OrthoDB" id="9805918at2"/>
<dbReference type="InterPro" id="IPR027417">
    <property type="entry name" value="P-loop_NTPase"/>
</dbReference>
<dbReference type="GO" id="GO:0003924">
    <property type="term" value="F:GTPase activity"/>
    <property type="evidence" value="ECO:0007669"/>
    <property type="project" value="UniProtKB-UniRule"/>
</dbReference>
<proteinExistence type="inferred from homology"/>
<dbReference type="GO" id="GO:0005525">
    <property type="term" value="F:GTP binding"/>
    <property type="evidence" value="ECO:0007669"/>
    <property type="project" value="UniProtKB-UniRule"/>
</dbReference>
<dbReference type="InterPro" id="IPR006073">
    <property type="entry name" value="GTP-bd"/>
</dbReference>
<dbReference type="GO" id="GO:0005829">
    <property type="term" value="C:cytosol"/>
    <property type="evidence" value="ECO:0007669"/>
    <property type="project" value="TreeGrafter"/>
</dbReference>
<feature type="binding site" evidence="6">
    <location>
        <position position="25"/>
    </location>
    <ligand>
        <name>(6S)-5-formyl-5,6,7,8-tetrahydrofolate</name>
        <dbReference type="ChEBI" id="CHEBI:57457"/>
    </ligand>
</feature>
<comment type="similarity">
    <text evidence="1 6 7">Belongs to the TRAFAC class TrmE-Era-EngA-EngB-Septin-like GTPase superfamily. TrmE GTPase family.</text>
</comment>
<dbReference type="EMBL" id="CP025543">
    <property type="protein sequence ID" value="AUM63062.1"/>
    <property type="molecule type" value="Genomic_DNA"/>
</dbReference>
<dbReference type="InterPro" id="IPR031168">
    <property type="entry name" value="G_TrmE"/>
</dbReference>
<keyword evidence="2 6" id="KW-0819">tRNA processing</keyword>
<keyword evidence="6" id="KW-0963">Cytoplasm</keyword>
<dbReference type="Pfam" id="PF12631">
    <property type="entry name" value="MnmE_helical"/>
    <property type="match status" value="1"/>
</dbReference>
<evidence type="ECO:0000313" key="10">
    <source>
        <dbReference type="Proteomes" id="UP000234790"/>
    </source>
</evidence>
<keyword evidence="5 6" id="KW-0342">GTP-binding</keyword>
<feature type="binding site" evidence="6">
    <location>
        <position position="232"/>
    </location>
    <ligand>
        <name>Mg(2+)</name>
        <dbReference type="ChEBI" id="CHEBI:18420"/>
    </ligand>
</feature>
<accession>A0A2K9LVJ0</accession>
<evidence type="ECO:0000256" key="7">
    <source>
        <dbReference type="RuleBase" id="RU003313"/>
    </source>
</evidence>
<dbReference type="InterPro" id="IPR005225">
    <property type="entry name" value="Small_GTP-bd"/>
</dbReference>
<feature type="binding site" evidence="6">
    <location>
        <position position="82"/>
    </location>
    <ligand>
        <name>(6S)-5-formyl-5,6,7,8-tetrahydrofolate</name>
        <dbReference type="ChEBI" id="CHEBI:57457"/>
    </ligand>
</feature>
<protein>
    <recommendedName>
        <fullName evidence="6">tRNA modification GTPase MnmE</fullName>
        <ecNumber evidence="6">3.6.-.-</ecNumber>
    </recommendedName>
</protein>
<dbReference type="HAMAP" id="MF_00379">
    <property type="entry name" value="GTPase_MnmE"/>
    <property type="match status" value="1"/>
</dbReference>
<dbReference type="AlphaFoldDB" id="A0A2K9LVJ0"/>
<dbReference type="InterPro" id="IPR025867">
    <property type="entry name" value="MnmE_helical"/>
</dbReference>
<comment type="subcellular location">
    <subcellularLocation>
        <location evidence="6">Cytoplasm</location>
    </subcellularLocation>
</comment>
<dbReference type="PANTHER" id="PTHR42714:SF2">
    <property type="entry name" value="TRNA MODIFICATION GTPASE GTPBP3, MITOCHONDRIAL"/>
    <property type="match status" value="1"/>
</dbReference>
<dbReference type="InterPro" id="IPR027266">
    <property type="entry name" value="TrmE/GcvT-like"/>
</dbReference>
<keyword evidence="3 6" id="KW-0547">Nucleotide-binding</keyword>
<dbReference type="EC" id="3.6.-.-" evidence="6"/>
<feature type="binding site" evidence="6">
    <location>
        <begin position="228"/>
        <end position="233"/>
    </location>
    <ligand>
        <name>GTP</name>
        <dbReference type="ChEBI" id="CHEBI:37565"/>
    </ligand>
</feature>
<dbReference type="Gene3D" id="3.30.1360.120">
    <property type="entry name" value="Probable tRNA modification gtpase trme, domain 1"/>
    <property type="match status" value="1"/>
</dbReference>
<evidence type="ECO:0000256" key="4">
    <source>
        <dbReference type="ARBA" id="ARBA00022958"/>
    </source>
</evidence>
<keyword evidence="6" id="KW-0378">Hydrolase</keyword>
<keyword evidence="10" id="KW-1185">Reference proteome</keyword>
<comment type="subunit">
    <text evidence="6">Homodimer. Heterotetramer of two MnmE and two MnmG subunits.</text>
</comment>
<keyword evidence="4 6" id="KW-0630">Potassium</keyword>
<dbReference type="Gene3D" id="1.20.120.430">
    <property type="entry name" value="tRNA modification GTPase MnmE domain 2"/>
    <property type="match status" value="1"/>
</dbReference>
<dbReference type="Proteomes" id="UP000234790">
    <property type="component" value="Chromosome"/>
</dbReference>
<comment type="function">
    <text evidence="6">Exhibits a very high intrinsic GTPase hydrolysis rate. Involved in the addition of a carboxymethylaminomethyl (cmnm) group at the wobble position (U34) of certain tRNAs, forming tRNA-cmnm(5)s(2)U34.</text>
</comment>
<dbReference type="KEGG" id="smoo:SMONO_v1c08130"/>
<evidence type="ECO:0000256" key="6">
    <source>
        <dbReference type="HAMAP-Rule" id="MF_00379"/>
    </source>
</evidence>
<feature type="binding site" evidence="6">
    <location>
        <position position="121"/>
    </location>
    <ligand>
        <name>(6S)-5-formyl-5,6,7,8-tetrahydrofolate</name>
        <dbReference type="ChEBI" id="CHEBI:57457"/>
    </ligand>
</feature>
<organism evidence="9 10">
    <name type="scientific">Spiroplasma monobiae MQ-1</name>
    <dbReference type="NCBI Taxonomy" id="1336748"/>
    <lineage>
        <taxon>Bacteria</taxon>
        <taxon>Bacillati</taxon>
        <taxon>Mycoplasmatota</taxon>
        <taxon>Mollicutes</taxon>
        <taxon>Entomoplasmatales</taxon>
        <taxon>Spiroplasmataceae</taxon>
        <taxon>Spiroplasma</taxon>
    </lineage>
</organism>
<name>A0A2K9LVJ0_SPISQ</name>
<dbReference type="Pfam" id="PF10396">
    <property type="entry name" value="TrmE_N"/>
    <property type="match status" value="1"/>
</dbReference>
<dbReference type="Pfam" id="PF01926">
    <property type="entry name" value="MMR_HSR1"/>
    <property type="match status" value="1"/>
</dbReference>
<evidence type="ECO:0000256" key="2">
    <source>
        <dbReference type="ARBA" id="ARBA00022694"/>
    </source>
</evidence>
<dbReference type="GO" id="GO:0002098">
    <property type="term" value="P:tRNA wobble uridine modification"/>
    <property type="evidence" value="ECO:0007669"/>
    <property type="project" value="TreeGrafter"/>
</dbReference>